<dbReference type="GO" id="GO:0043190">
    <property type="term" value="C:ATP-binding cassette (ABC) transporter complex"/>
    <property type="evidence" value="ECO:0007669"/>
    <property type="project" value="InterPro"/>
</dbReference>
<comment type="similarity">
    <text evidence="2">Belongs to the bacterial solute-binding protein 5 family.</text>
</comment>
<reference evidence="6 7" key="1">
    <citation type="submission" date="2019-07" db="EMBL/GenBank/DDBJ databases">
        <title>Cryptosporangium phraense sp. nov., isolated from plant litter.</title>
        <authorList>
            <person name="Suriyachadkun C."/>
        </authorList>
    </citation>
    <scope>NUCLEOTIDE SEQUENCE [LARGE SCALE GENOMIC DNA]</scope>
    <source>
        <strain evidence="6 7">A-T 5661</strain>
    </source>
</reference>
<proteinExistence type="inferred from homology"/>
<feature type="signal peptide" evidence="4">
    <location>
        <begin position="1"/>
        <end position="18"/>
    </location>
</feature>
<dbReference type="Proteomes" id="UP000317982">
    <property type="component" value="Unassembled WGS sequence"/>
</dbReference>
<dbReference type="InterPro" id="IPR023765">
    <property type="entry name" value="SBP_5_CS"/>
</dbReference>
<dbReference type="Gene3D" id="3.40.190.10">
    <property type="entry name" value="Periplasmic binding protein-like II"/>
    <property type="match status" value="1"/>
</dbReference>
<dbReference type="EMBL" id="VIRS01000001">
    <property type="protein sequence ID" value="TQS47109.1"/>
    <property type="molecule type" value="Genomic_DNA"/>
</dbReference>
<evidence type="ECO:0000256" key="3">
    <source>
        <dbReference type="ARBA" id="ARBA00022729"/>
    </source>
</evidence>
<dbReference type="RefSeq" id="WP_142702732.1">
    <property type="nucleotide sequence ID" value="NZ_VIRS01000001.1"/>
</dbReference>
<protein>
    <submittedName>
        <fullName evidence="6">ABC transporter substrate-binding protein</fullName>
    </submittedName>
</protein>
<evidence type="ECO:0000259" key="5">
    <source>
        <dbReference type="Pfam" id="PF00496"/>
    </source>
</evidence>
<keyword evidence="7" id="KW-1185">Reference proteome</keyword>
<dbReference type="PIRSF" id="PIRSF002741">
    <property type="entry name" value="MppA"/>
    <property type="match status" value="1"/>
</dbReference>
<sequence>MKRKVIVGGILTAVLALAACGGGGGDGGSGTGDASAQIQVGSLYEPSNLDNTNGGGQGVTEAFNGNVYEGLFKLTDDGKVEPLLATRYVVSPDGLTYTVTLRDGVKFHSGKSLTSADVKYSIEKVTAEKSQSARKSSFEVIKSIATPDAKTVVVTLSSKSISFVYNLSYIWVINSDAKNLDTSEDGTGPYKLTAWKRGSTLTLAKFDGYWGDAPKNSGVVFHYFTEATALNNALLTNQVDVVTSEQSPDALKQFDNADYKISNGKSTTKLLLAFNDKVAPFNKVEVRKAVTSAIDNKKLLSSIWGEYGTLIGSMVPPTDPWYEDLTKANPYDPALAKRELAAAGLPNGFSFTLDTPNYDPHPTAATFIKSELAKVGITVKINVITADEWYTKVYKNHDFVATMQEHVNDRDVVWYGDPTFYWGYDNPQVTAWVKQAEQSSTTDEQTALLKKVNAQIAADAASDWLYLYPQIVVASSKLSGYPVNGLNSQFYAYGITKS</sequence>
<evidence type="ECO:0000256" key="1">
    <source>
        <dbReference type="ARBA" id="ARBA00004193"/>
    </source>
</evidence>
<comment type="subcellular location">
    <subcellularLocation>
        <location evidence="1">Cell membrane</location>
        <topology evidence="1">Lipid-anchor</topology>
    </subcellularLocation>
</comment>
<dbReference type="InterPro" id="IPR030678">
    <property type="entry name" value="Peptide/Ni-bd"/>
</dbReference>
<dbReference type="AlphaFoldDB" id="A0A545B0L8"/>
<name>A0A545B0L8_9ACTN</name>
<evidence type="ECO:0000256" key="2">
    <source>
        <dbReference type="ARBA" id="ARBA00005695"/>
    </source>
</evidence>
<dbReference type="Pfam" id="PF00496">
    <property type="entry name" value="SBP_bac_5"/>
    <property type="match status" value="1"/>
</dbReference>
<keyword evidence="3 4" id="KW-0732">Signal</keyword>
<dbReference type="GO" id="GO:1904680">
    <property type="term" value="F:peptide transmembrane transporter activity"/>
    <property type="evidence" value="ECO:0007669"/>
    <property type="project" value="TreeGrafter"/>
</dbReference>
<dbReference type="Gene3D" id="3.90.76.10">
    <property type="entry name" value="Dipeptide-binding Protein, Domain 1"/>
    <property type="match status" value="1"/>
</dbReference>
<dbReference type="OrthoDB" id="5240629at2"/>
<gene>
    <name evidence="6" type="ORF">FL583_02310</name>
</gene>
<dbReference type="InParanoid" id="A0A545B0L8"/>
<evidence type="ECO:0000313" key="7">
    <source>
        <dbReference type="Proteomes" id="UP000317982"/>
    </source>
</evidence>
<organism evidence="6 7">
    <name type="scientific">Cryptosporangium phraense</name>
    <dbReference type="NCBI Taxonomy" id="2593070"/>
    <lineage>
        <taxon>Bacteria</taxon>
        <taxon>Bacillati</taxon>
        <taxon>Actinomycetota</taxon>
        <taxon>Actinomycetes</taxon>
        <taxon>Cryptosporangiales</taxon>
        <taxon>Cryptosporangiaceae</taxon>
        <taxon>Cryptosporangium</taxon>
    </lineage>
</organism>
<dbReference type="InterPro" id="IPR000914">
    <property type="entry name" value="SBP_5_dom"/>
</dbReference>
<dbReference type="PROSITE" id="PS01040">
    <property type="entry name" value="SBP_BACTERIAL_5"/>
    <property type="match status" value="1"/>
</dbReference>
<evidence type="ECO:0000256" key="4">
    <source>
        <dbReference type="SAM" id="SignalP"/>
    </source>
</evidence>
<dbReference type="GO" id="GO:0015833">
    <property type="term" value="P:peptide transport"/>
    <property type="evidence" value="ECO:0007669"/>
    <property type="project" value="TreeGrafter"/>
</dbReference>
<dbReference type="PROSITE" id="PS51257">
    <property type="entry name" value="PROKAR_LIPOPROTEIN"/>
    <property type="match status" value="1"/>
</dbReference>
<dbReference type="GO" id="GO:0042597">
    <property type="term" value="C:periplasmic space"/>
    <property type="evidence" value="ECO:0007669"/>
    <property type="project" value="UniProtKB-ARBA"/>
</dbReference>
<dbReference type="SUPFAM" id="SSF53850">
    <property type="entry name" value="Periplasmic binding protein-like II"/>
    <property type="match status" value="1"/>
</dbReference>
<dbReference type="PANTHER" id="PTHR30290">
    <property type="entry name" value="PERIPLASMIC BINDING COMPONENT OF ABC TRANSPORTER"/>
    <property type="match status" value="1"/>
</dbReference>
<feature type="chain" id="PRO_5022240992" evidence="4">
    <location>
        <begin position="19"/>
        <end position="498"/>
    </location>
</feature>
<dbReference type="InterPro" id="IPR039424">
    <property type="entry name" value="SBP_5"/>
</dbReference>
<comment type="caution">
    <text evidence="6">The sequence shown here is derived from an EMBL/GenBank/DDBJ whole genome shotgun (WGS) entry which is preliminary data.</text>
</comment>
<dbReference type="CDD" id="cd08494">
    <property type="entry name" value="PBP2_NikA_DppA_OppA_like_6"/>
    <property type="match status" value="1"/>
</dbReference>
<dbReference type="PANTHER" id="PTHR30290:SF38">
    <property type="entry name" value="D,D-DIPEPTIDE-BINDING PERIPLASMIC PROTEIN DDPA-RELATED"/>
    <property type="match status" value="1"/>
</dbReference>
<evidence type="ECO:0000313" key="6">
    <source>
        <dbReference type="EMBL" id="TQS47109.1"/>
    </source>
</evidence>
<accession>A0A545B0L8</accession>
<dbReference type="Gene3D" id="3.10.105.10">
    <property type="entry name" value="Dipeptide-binding Protein, Domain 3"/>
    <property type="match status" value="1"/>
</dbReference>
<feature type="domain" description="Solute-binding protein family 5" evidence="5">
    <location>
        <begin position="79"/>
        <end position="409"/>
    </location>
</feature>